<feature type="domain" description="Glycosyl transferase family 1" evidence="3">
    <location>
        <begin position="274"/>
        <end position="422"/>
    </location>
</feature>
<evidence type="ECO:0000259" key="3">
    <source>
        <dbReference type="Pfam" id="PF00534"/>
    </source>
</evidence>
<organism evidence="5 6">
    <name type="scientific">Catellatospora coxensis</name>
    <dbReference type="NCBI Taxonomy" id="310354"/>
    <lineage>
        <taxon>Bacteria</taxon>
        <taxon>Bacillati</taxon>
        <taxon>Actinomycetota</taxon>
        <taxon>Actinomycetes</taxon>
        <taxon>Micromonosporales</taxon>
        <taxon>Micromonosporaceae</taxon>
        <taxon>Catellatospora</taxon>
    </lineage>
</organism>
<evidence type="ECO:0000256" key="2">
    <source>
        <dbReference type="ARBA" id="ARBA00022679"/>
    </source>
</evidence>
<gene>
    <name evidence="5" type="ORF">Cco03nite_57660</name>
</gene>
<reference evidence="5 6" key="1">
    <citation type="submission" date="2021-01" db="EMBL/GenBank/DDBJ databases">
        <title>Whole genome shotgun sequence of Catellatospora coxensis NBRC 107359.</title>
        <authorList>
            <person name="Komaki H."/>
            <person name="Tamura T."/>
        </authorList>
    </citation>
    <scope>NUCLEOTIDE SEQUENCE [LARGE SCALE GENOMIC DNA]</scope>
    <source>
        <strain evidence="5 6">NBRC 107359</strain>
    </source>
</reference>
<dbReference type="EMBL" id="BONI01000058">
    <property type="protein sequence ID" value="GIG09066.1"/>
    <property type="molecule type" value="Genomic_DNA"/>
</dbReference>
<accession>A0A8J3L5T6</accession>
<dbReference type="InterPro" id="IPR050194">
    <property type="entry name" value="Glycosyltransferase_grp1"/>
</dbReference>
<dbReference type="GO" id="GO:1901137">
    <property type="term" value="P:carbohydrate derivative biosynthetic process"/>
    <property type="evidence" value="ECO:0007669"/>
    <property type="project" value="UniProtKB-ARBA"/>
</dbReference>
<dbReference type="InterPro" id="IPR001296">
    <property type="entry name" value="Glyco_trans_1"/>
</dbReference>
<proteinExistence type="predicted"/>
<dbReference type="PANTHER" id="PTHR45947:SF3">
    <property type="entry name" value="SULFOQUINOVOSYL TRANSFERASE SQD2"/>
    <property type="match status" value="1"/>
</dbReference>
<dbReference type="RefSeq" id="WP_203695625.1">
    <property type="nucleotide sequence ID" value="NZ_BAAALC010000010.1"/>
</dbReference>
<dbReference type="AlphaFoldDB" id="A0A8J3L5T6"/>
<dbReference type="Gene3D" id="3.40.50.2000">
    <property type="entry name" value="Glycogen Phosphorylase B"/>
    <property type="match status" value="3"/>
</dbReference>
<keyword evidence="6" id="KW-1185">Reference proteome</keyword>
<keyword evidence="2" id="KW-0808">Transferase</keyword>
<evidence type="ECO:0000313" key="6">
    <source>
        <dbReference type="Proteomes" id="UP000630887"/>
    </source>
</evidence>
<dbReference type="PANTHER" id="PTHR45947">
    <property type="entry name" value="SULFOQUINOVOSYL TRANSFERASE SQD2"/>
    <property type="match status" value="1"/>
</dbReference>
<protein>
    <recommendedName>
        <fullName evidence="7">Glycosyltransferase involved in cell wall biosynthesis</fullName>
    </recommendedName>
</protein>
<evidence type="ECO:0000256" key="1">
    <source>
        <dbReference type="ARBA" id="ARBA00022676"/>
    </source>
</evidence>
<dbReference type="Pfam" id="PF00534">
    <property type="entry name" value="Glycos_transf_1"/>
    <property type="match status" value="1"/>
</dbReference>
<sequence length="832" mass="91486">MTSQVRQPRLVVVVANDIRGDSRVQKTAIAAARDGWDVTVVGSTDAHVLEKTTMGQLKVIRVPAAKPKSQSRLGRTADRIAQTGKDADNRSRAKGIGRVGDLGMRFARRVVGKVRHEVRELRARRTSRVAPSGDWRRDWPQLASLDKTFGPVIDELEPDLIHANDIATIVIAAHCAERLRARGLACSWIYDAHEYIRGVQWPTRQQASAYTSAEREFISAADAVVTVSTQLAQMLRDDYRLPTSPVVVGNSPVREIIAPTSEKSLSVRALCNLADDVPLMVYAGWLGKERGLDTVVAAMPKLPGYHLALVVGRSNPLLKQLLLQAETLGVRDRIHLLPYVPQHEVAAYLHSADLGVIPFRRVPNTEISLPTKISEYLHARLPLVTSDVKVVRAFVEEHGIGEVFPAEDVDAFAVAAEKAYQQRAVLSAGITEEILDDLSWEHQSKALLALYRSLSARVPAVPADIPWDVQEDPPPVDPLLVGDWREIGDTRVRLGLGPANYAGQGAAFAKAICREMVDVSAEVVMIRQPESFGFPANVYIDVNRLADFNVQSQQIHRVLGRYTHVLVDAFMPVFGHLNGTTIEGDLAMLGRAGVQVAILAHGSEIRDPRRHLKNHEFSLFRDAPVGIAAQLAKRAERNRKIAESCGLPLFVTTPDLVEDLPTATWAPLVINIDLWACDRPVMERKRPIVMHAPSKRWTKGTDRILPSLTRLHKRGVIDLRLAEGIPWEQMKDLVKESDIVLDQFTTGAYGTLGCEAMAAGKPVVAYISEQVSQAVGPDLPIVSANPNNLISVLESMLNDRAGTARIGAASARFAREFHDGRRTAAALATFLR</sequence>
<evidence type="ECO:0008006" key="7">
    <source>
        <dbReference type="Google" id="ProtNLM"/>
    </source>
</evidence>
<dbReference type="SUPFAM" id="SSF53756">
    <property type="entry name" value="UDP-Glycosyltransferase/glycogen phosphorylase"/>
    <property type="match status" value="2"/>
</dbReference>
<dbReference type="InterPro" id="IPR028098">
    <property type="entry name" value="Glyco_trans_4-like_N"/>
</dbReference>
<keyword evidence="1" id="KW-0328">Glycosyltransferase</keyword>
<evidence type="ECO:0000259" key="4">
    <source>
        <dbReference type="Pfam" id="PF13439"/>
    </source>
</evidence>
<evidence type="ECO:0000313" key="5">
    <source>
        <dbReference type="EMBL" id="GIG09066.1"/>
    </source>
</evidence>
<comment type="caution">
    <text evidence="5">The sequence shown here is derived from an EMBL/GenBank/DDBJ whole genome shotgun (WGS) entry which is preliminary data.</text>
</comment>
<dbReference type="CDD" id="cd03801">
    <property type="entry name" value="GT4_PimA-like"/>
    <property type="match status" value="1"/>
</dbReference>
<dbReference type="GO" id="GO:0016757">
    <property type="term" value="F:glycosyltransferase activity"/>
    <property type="evidence" value="ECO:0007669"/>
    <property type="project" value="UniProtKB-KW"/>
</dbReference>
<dbReference type="Proteomes" id="UP000630887">
    <property type="component" value="Unassembled WGS sequence"/>
</dbReference>
<name>A0A8J3L5T6_9ACTN</name>
<feature type="domain" description="Glycosyltransferase subfamily 4-like N-terminal" evidence="4">
    <location>
        <begin position="123"/>
        <end position="248"/>
    </location>
</feature>
<dbReference type="Pfam" id="PF13439">
    <property type="entry name" value="Glyco_transf_4"/>
    <property type="match status" value="1"/>
</dbReference>